<comment type="similarity">
    <text evidence="11">Belongs to the acireductone dioxygenase (ARD) family.</text>
</comment>
<feature type="binding site" evidence="11">
    <location>
        <position position="90"/>
    </location>
    <ligand>
        <name>Ni(2+)</name>
        <dbReference type="ChEBI" id="CHEBI:49786"/>
        <note>for nickel-dependent acireductone dioxygenase activity</note>
    </ligand>
</feature>
<keyword evidence="6 11" id="KW-0223">Dioxygenase</keyword>
<evidence type="ECO:0000256" key="9">
    <source>
        <dbReference type="ARBA" id="ARBA00023167"/>
    </source>
</evidence>
<evidence type="ECO:0000256" key="1">
    <source>
        <dbReference type="ARBA" id="ARBA00000428"/>
    </source>
</evidence>
<dbReference type="GO" id="GO:0005506">
    <property type="term" value="F:iron ion binding"/>
    <property type="evidence" value="ECO:0007669"/>
    <property type="project" value="UniProtKB-UniRule"/>
</dbReference>
<comment type="catalytic activity">
    <reaction evidence="11">
        <text>1,2-dihydroxy-5-(methylsulfanyl)pent-1-en-3-one + O2 = 3-(methylsulfanyl)propanoate + CO + formate + 2 H(+)</text>
        <dbReference type="Rhea" id="RHEA:14161"/>
        <dbReference type="ChEBI" id="CHEBI:15378"/>
        <dbReference type="ChEBI" id="CHEBI:15379"/>
        <dbReference type="ChEBI" id="CHEBI:15740"/>
        <dbReference type="ChEBI" id="CHEBI:17245"/>
        <dbReference type="ChEBI" id="CHEBI:49016"/>
        <dbReference type="ChEBI" id="CHEBI:49252"/>
        <dbReference type="EC" id="1.13.11.53"/>
    </reaction>
</comment>
<dbReference type="EMBL" id="JABAYA010000124">
    <property type="protein sequence ID" value="KAF7724285.1"/>
    <property type="molecule type" value="Genomic_DNA"/>
</dbReference>
<dbReference type="CDD" id="cd02232">
    <property type="entry name" value="cupin_ARD"/>
    <property type="match status" value="1"/>
</dbReference>
<evidence type="ECO:0000313" key="12">
    <source>
        <dbReference type="EMBL" id="KAF7724285.1"/>
    </source>
</evidence>
<comment type="cofactor">
    <cofactor evidence="11">
        <name>Fe(2+)</name>
        <dbReference type="ChEBI" id="CHEBI:29033"/>
    </cofactor>
    <cofactor evidence="11">
        <name>Ni(2+)</name>
        <dbReference type="ChEBI" id="CHEBI:49786"/>
    </cofactor>
    <text evidence="11">Binds either 1 Fe or Ni cation per monomer. Iron-binding promotes an acireductone dioxygenase reaction producing 2-keto-4-methylthiobutyrate, while nickel-binding promotes an acireductone dioxygenase reaction producing 3-(methylsulfanyl)propanoate.</text>
</comment>
<name>A0A8H7BI89_9FUNG</name>
<comment type="catalytic activity">
    <reaction evidence="1 11">
        <text>1,2-dihydroxy-5-(methylsulfanyl)pent-1-en-3-one + O2 = 4-methylsulfanyl-2-oxobutanoate + formate + 2 H(+)</text>
        <dbReference type="Rhea" id="RHEA:24504"/>
        <dbReference type="ChEBI" id="CHEBI:15378"/>
        <dbReference type="ChEBI" id="CHEBI:15379"/>
        <dbReference type="ChEBI" id="CHEBI:15740"/>
        <dbReference type="ChEBI" id="CHEBI:16723"/>
        <dbReference type="ChEBI" id="CHEBI:49252"/>
        <dbReference type="EC" id="1.13.11.54"/>
    </reaction>
</comment>
<keyword evidence="4 11" id="KW-0028">Amino-acid biosynthesis</keyword>
<dbReference type="GO" id="GO:0010309">
    <property type="term" value="F:acireductone dioxygenase [iron(II)-requiring] activity"/>
    <property type="evidence" value="ECO:0007669"/>
    <property type="project" value="UniProtKB-UniRule"/>
</dbReference>
<keyword evidence="2 11" id="KW-0963">Cytoplasm</keyword>
<feature type="binding site" evidence="11">
    <location>
        <position position="84"/>
    </location>
    <ligand>
        <name>Fe(2+)</name>
        <dbReference type="ChEBI" id="CHEBI:29033"/>
        <note>for iron-dependent acireductone dioxygenase activity</note>
    </ligand>
</feature>
<protein>
    <recommendedName>
        <fullName evidence="11">Acireductone dioxygenase</fullName>
    </recommendedName>
    <alternativeName>
        <fullName evidence="11">Acireductone dioxygenase (Fe(2+)-requiring)</fullName>
        <shortName evidence="11">ARD'</shortName>
        <shortName evidence="11">Fe-ARD</shortName>
        <ecNumber evidence="11">1.13.11.54</ecNumber>
    </alternativeName>
    <alternativeName>
        <fullName evidence="11">Acireductone dioxygenase (Ni(2+)-requiring)</fullName>
        <shortName evidence="11">ARD</shortName>
        <shortName evidence="11">Ni-ARD</shortName>
        <ecNumber evidence="11">1.13.11.53</ecNumber>
    </alternativeName>
</protein>
<dbReference type="PANTHER" id="PTHR23418">
    <property type="entry name" value="ACIREDUCTONE DIOXYGENASE"/>
    <property type="match status" value="1"/>
</dbReference>
<sequence length="177" mass="21082">MKAYLYDNTDLDQRELHDSGVTKSVEELRQLGVLYWRFDGPDALDKINQLALERKYKNRDEIVVSPEAMGEIYETKVKSFFAEHIHEDEEIRYILDGSGFFDVRDKEDAWIRIYMEKGDMIVLPAGIYHRFTTDTRNYIKAMRLFKEDPQWTPINRPLADDNTYRTEYLKEFNITAH</sequence>
<dbReference type="SUPFAM" id="SSF51182">
    <property type="entry name" value="RmlC-like cupins"/>
    <property type="match status" value="1"/>
</dbReference>
<evidence type="ECO:0000256" key="10">
    <source>
        <dbReference type="ARBA" id="ARBA00023242"/>
    </source>
</evidence>
<dbReference type="GO" id="GO:0019509">
    <property type="term" value="P:L-methionine salvage from methylthioadenosine"/>
    <property type="evidence" value="ECO:0007669"/>
    <property type="project" value="UniProtKB-UniRule"/>
</dbReference>
<evidence type="ECO:0000256" key="8">
    <source>
        <dbReference type="ARBA" id="ARBA00023004"/>
    </source>
</evidence>
<keyword evidence="5 11" id="KW-0479">Metal-binding</keyword>
<reference evidence="12" key="1">
    <citation type="submission" date="2020-01" db="EMBL/GenBank/DDBJ databases">
        <title>Genome Sequencing of Three Apophysomyces-Like Fungal Strains Confirms a Novel Fungal Genus in the Mucoromycota with divergent Burkholderia-like Endosymbiotic Bacteria.</title>
        <authorList>
            <person name="Stajich J.E."/>
            <person name="Macias A.M."/>
            <person name="Carter-House D."/>
            <person name="Lovett B."/>
            <person name="Kasson L.R."/>
            <person name="Berry K."/>
            <person name="Grigoriev I."/>
            <person name="Chang Y."/>
            <person name="Spatafora J."/>
            <person name="Kasson M.T."/>
        </authorList>
    </citation>
    <scope>NUCLEOTIDE SEQUENCE</scope>
    <source>
        <strain evidence="12">NRRL A-21654</strain>
    </source>
</reference>
<feature type="binding site" evidence="11">
    <location>
        <position position="86"/>
    </location>
    <ligand>
        <name>Fe(2+)</name>
        <dbReference type="ChEBI" id="CHEBI:29033"/>
        <note>for iron-dependent acireductone dioxygenase activity</note>
    </ligand>
</feature>
<evidence type="ECO:0000256" key="5">
    <source>
        <dbReference type="ARBA" id="ARBA00022723"/>
    </source>
</evidence>
<feature type="binding site" evidence="11">
    <location>
        <position position="86"/>
    </location>
    <ligand>
        <name>Ni(2+)</name>
        <dbReference type="ChEBI" id="CHEBI:49786"/>
        <note>for nickel-dependent acireductone dioxygenase activity</note>
    </ligand>
</feature>
<feature type="binding site" evidence="11">
    <location>
        <position position="84"/>
    </location>
    <ligand>
        <name>Ni(2+)</name>
        <dbReference type="ChEBI" id="CHEBI:49786"/>
        <note>for nickel-dependent acireductone dioxygenase activity</note>
    </ligand>
</feature>
<dbReference type="GO" id="GO:0016151">
    <property type="term" value="F:nickel cation binding"/>
    <property type="evidence" value="ECO:0007669"/>
    <property type="project" value="UniProtKB-UniRule"/>
</dbReference>
<evidence type="ECO:0000313" key="13">
    <source>
        <dbReference type="Proteomes" id="UP000605846"/>
    </source>
</evidence>
<keyword evidence="10 11" id="KW-0539">Nucleus</keyword>
<keyword evidence="7 11" id="KW-0560">Oxidoreductase</keyword>
<dbReference type="InterPro" id="IPR014710">
    <property type="entry name" value="RmlC-like_jellyroll"/>
</dbReference>
<comment type="pathway">
    <text evidence="11">Amino-acid biosynthesis; L-methionine biosynthesis via salvage pathway; L-methionine from S-methyl-5-thio-alpha-D-ribose 1-phosphate: step 5/6.</text>
</comment>
<comment type="subcellular location">
    <subcellularLocation>
        <location evidence="11">Cytoplasm</location>
    </subcellularLocation>
    <subcellularLocation>
        <location evidence="11">Nucleus</location>
    </subcellularLocation>
</comment>
<evidence type="ECO:0000256" key="11">
    <source>
        <dbReference type="HAMAP-Rule" id="MF_03154"/>
    </source>
</evidence>
<dbReference type="InterPro" id="IPR004313">
    <property type="entry name" value="ARD"/>
</dbReference>
<keyword evidence="3 11" id="KW-0533">Nickel</keyword>
<evidence type="ECO:0000256" key="2">
    <source>
        <dbReference type="ARBA" id="ARBA00022490"/>
    </source>
</evidence>
<keyword evidence="13" id="KW-1185">Reference proteome</keyword>
<dbReference type="OrthoDB" id="1867259at2759"/>
<dbReference type="HAMAP" id="MF_03154">
    <property type="entry name" value="Salvage_MtnD_euk"/>
    <property type="match status" value="1"/>
</dbReference>
<comment type="caution">
    <text evidence="12">The sequence shown here is derived from an EMBL/GenBank/DDBJ whole genome shotgun (WGS) entry which is preliminary data.</text>
</comment>
<evidence type="ECO:0000256" key="4">
    <source>
        <dbReference type="ARBA" id="ARBA00022605"/>
    </source>
</evidence>
<dbReference type="Pfam" id="PF03079">
    <property type="entry name" value="ARD"/>
    <property type="match status" value="1"/>
</dbReference>
<dbReference type="Proteomes" id="UP000605846">
    <property type="component" value="Unassembled WGS sequence"/>
</dbReference>
<dbReference type="Gene3D" id="2.60.120.10">
    <property type="entry name" value="Jelly Rolls"/>
    <property type="match status" value="1"/>
</dbReference>
<dbReference type="UniPathway" id="UPA00904">
    <property type="reaction ID" value="UER00878"/>
</dbReference>
<dbReference type="EC" id="1.13.11.53" evidence="11"/>
<organism evidence="12 13">
    <name type="scientific">Apophysomyces ossiformis</name>
    <dbReference type="NCBI Taxonomy" id="679940"/>
    <lineage>
        <taxon>Eukaryota</taxon>
        <taxon>Fungi</taxon>
        <taxon>Fungi incertae sedis</taxon>
        <taxon>Mucoromycota</taxon>
        <taxon>Mucoromycotina</taxon>
        <taxon>Mucoromycetes</taxon>
        <taxon>Mucorales</taxon>
        <taxon>Mucorineae</taxon>
        <taxon>Mucoraceae</taxon>
        <taxon>Apophysomyces</taxon>
    </lineage>
</organism>
<evidence type="ECO:0000256" key="7">
    <source>
        <dbReference type="ARBA" id="ARBA00023002"/>
    </source>
</evidence>
<evidence type="ECO:0000256" key="6">
    <source>
        <dbReference type="ARBA" id="ARBA00022964"/>
    </source>
</evidence>
<dbReference type="GO" id="GO:0010308">
    <property type="term" value="F:acireductone dioxygenase (Ni2+-requiring) activity"/>
    <property type="evidence" value="ECO:0007669"/>
    <property type="project" value="UniProtKB-UniRule"/>
</dbReference>
<proteinExistence type="inferred from homology"/>
<dbReference type="FunFam" id="2.60.120.10:FF:000079">
    <property type="entry name" value="1,2-dihydroxy-3-keto-5-methylthiopentene dioxygenase"/>
    <property type="match status" value="1"/>
</dbReference>
<evidence type="ECO:0000256" key="3">
    <source>
        <dbReference type="ARBA" id="ARBA00022596"/>
    </source>
</evidence>
<dbReference type="GO" id="GO:0005634">
    <property type="term" value="C:nucleus"/>
    <property type="evidence" value="ECO:0007669"/>
    <property type="project" value="UniProtKB-SubCell"/>
</dbReference>
<dbReference type="AlphaFoldDB" id="A0A8H7BI89"/>
<feature type="binding site" evidence="11">
    <location>
        <position position="129"/>
    </location>
    <ligand>
        <name>Fe(2+)</name>
        <dbReference type="ChEBI" id="CHEBI:29033"/>
        <note>for iron-dependent acireductone dioxygenase activity</note>
    </ligand>
</feature>
<keyword evidence="9 11" id="KW-0486">Methionine biosynthesis</keyword>
<feature type="binding site" evidence="11">
    <location>
        <position position="90"/>
    </location>
    <ligand>
        <name>Fe(2+)</name>
        <dbReference type="ChEBI" id="CHEBI:29033"/>
        <note>for iron-dependent acireductone dioxygenase activity</note>
    </ligand>
</feature>
<dbReference type="InterPro" id="IPR011051">
    <property type="entry name" value="RmlC_Cupin_sf"/>
</dbReference>
<feature type="binding site" evidence="11">
    <location>
        <position position="129"/>
    </location>
    <ligand>
        <name>Ni(2+)</name>
        <dbReference type="ChEBI" id="CHEBI:49786"/>
        <note>for nickel-dependent acireductone dioxygenase activity</note>
    </ligand>
</feature>
<comment type="function">
    <text evidence="11">Catalyzes 2 different reactions between oxygen and the acireductone 1,2-dihydroxy-3-keto-5-methylthiopentene (DHK-MTPene) depending upon the metal bound in the active site. Fe-containing acireductone dioxygenase (Fe-ARD) produces formate and 2-keto-4-methylthiobutyrate (KMTB), the alpha-ketoacid precursor of methionine in the methionine recycle pathway. Ni-containing acireductone dioxygenase (Ni-ARD) produces methylthiopropionate, carbon monoxide and formate, and does not lie on the methionine recycle pathway.</text>
</comment>
<keyword evidence="8 11" id="KW-0408">Iron</keyword>
<accession>A0A8H7BI89</accession>
<dbReference type="EC" id="1.13.11.54" evidence="11"/>
<dbReference type="GO" id="GO:0005737">
    <property type="term" value="C:cytoplasm"/>
    <property type="evidence" value="ECO:0007669"/>
    <property type="project" value="UniProtKB-SubCell"/>
</dbReference>
<dbReference type="InterPro" id="IPR027496">
    <property type="entry name" value="ARD_euk"/>
</dbReference>
<dbReference type="PANTHER" id="PTHR23418:SF0">
    <property type="entry name" value="ACIREDUCTONE DIOXYGENASE"/>
    <property type="match status" value="1"/>
</dbReference>
<gene>
    <name evidence="11 12" type="primary">ADI1</name>
    <name evidence="12" type="ORF">EC973_001186</name>
</gene>